<comment type="caution">
    <text evidence="2">The sequence shown here is derived from an EMBL/GenBank/DDBJ whole genome shotgun (WGS) entry which is preliminary data.</text>
</comment>
<feature type="region of interest" description="Disordered" evidence="1">
    <location>
        <begin position="84"/>
        <end position="103"/>
    </location>
</feature>
<reference evidence="2 3" key="1">
    <citation type="submission" date="2013-02" db="EMBL/GenBank/DDBJ databases">
        <authorList>
            <person name="Fiebig A."/>
            <person name="Goeker M."/>
            <person name="Klenk H.-P.P."/>
        </authorList>
    </citation>
    <scope>NUCLEOTIDE SEQUENCE [LARGE SCALE GENOMIC DNA]</scope>
    <source>
        <strain evidence="2 3">DSM 19309</strain>
    </source>
</reference>
<evidence type="ECO:0000313" key="2">
    <source>
        <dbReference type="EMBL" id="EYD75004.1"/>
    </source>
</evidence>
<evidence type="ECO:0000313" key="3">
    <source>
        <dbReference type="Proteomes" id="UP000019666"/>
    </source>
</evidence>
<organism evidence="2 3">
    <name type="scientific">Rubellimicrobium mesophilum DSM 19309</name>
    <dbReference type="NCBI Taxonomy" id="442562"/>
    <lineage>
        <taxon>Bacteria</taxon>
        <taxon>Pseudomonadati</taxon>
        <taxon>Pseudomonadota</taxon>
        <taxon>Alphaproteobacteria</taxon>
        <taxon>Rhodobacterales</taxon>
        <taxon>Roseobacteraceae</taxon>
        <taxon>Rubellimicrobium</taxon>
    </lineage>
</organism>
<name>A0A017HMK3_9RHOB</name>
<sequence length="103" mass="11664">MNLKQRLVKLEDAAPDRGDGVKMVWNTVVRRDGAGLLIERPFRAVIVREPAASNETLTRHDSETQAAFFDRVLDSVRRVHGREDPVHEAEVTWKSDGRADISE</sequence>
<dbReference type="Proteomes" id="UP000019666">
    <property type="component" value="Unassembled WGS sequence"/>
</dbReference>
<protein>
    <submittedName>
        <fullName evidence="2">Uncharacterized protein</fullName>
    </submittedName>
</protein>
<gene>
    <name evidence="2" type="ORF">Rumeso_03428</name>
</gene>
<evidence type="ECO:0000256" key="1">
    <source>
        <dbReference type="SAM" id="MobiDB-lite"/>
    </source>
</evidence>
<dbReference type="EMBL" id="AOSK01000095">
    <property type="protein sequence ID" value="EYD75004.1"/>
    <property type="molecule type" value="Genomic_DNA"/>
</dbReference>
<dbReference type="STRING" id="442562.Rumeso_03428"/>
<dbReference type="RefSeq" id="WP_037282605.1">
    <property type="nucleotide sequence ID" value="NZ_KK088606.1"/>
</dbReference>
<accession>A0A017HMK3</accession>
<keyword evidence="3" id="KW-1185">Reference proteome</keyword>
<proteinExistence type="predicted"/>
<dbReference type="HOGENOM" id="CLU_2261754_0_0_5"/>
<dbReference type="AlphaFoldDB" id="A0A017HMK3"/>